<evidence type="ECO:0000313" key="2">
    <source>
        <dbReference type="EMBL" id="ESL08134.1"/>
    </source>
</evidence>
<gene>
    <name evidence="2" type="ORF">TRSC58_04168</name>
</gene>
<organism evidence="2 3">
    <name type="scientific">Trypanosoma rangeli SC58</name>
    <dbReference type="NCBI Taxonomy" id="429131"/>
    <lineage>
        <taxon>Eukaryota</taxon>
        <taxon>Discoba</taxon>
        <taxon>Euglenozoa</taxon>
        <taxon>Kinetoplastea</taxon>
        <taxon>Metakinetoplastina</taxon>
        <taxon>Trypanosomatida</taxon>
        <taxon>Trypanosomatidae</taxon>
        <taxon>Trypanosoma</taxon>
        <taxon>Herpetosoma</taxon>
    </lineage>
</organism>
<dbReference type="EMBL" id="AUPL01004168">
    <property type="protein sequence ID" value="ESL08134.1"/>
    <property type="molecule type" value="Genomic_DNA"/>
</dbReference>
<protein>
    <submittedName>
        <fullName evidence="2">Uncharacterized protein</fullName>
    </submittedName>
</protein>
<dbReference type="VEuPathDB" id="TriTrypDB:TRSC58_04168"/>
<keyword evidence="3" id="KW-1185">Reference proteome</keyword>
<evidence type="ECO:0000256" key="1">
    <source>
        <dbReference type="SAM" id="MobiDB-lite"/>
    </source>
</evidence>
<name>A0A061IZM6_TRYRA</name>
<proteinExistence type="predicted"/>
<sequence>MRGGFRRGRFDKVPQPGAVSTYSEAIYPSRVYHHYTQQPSSPVPALATVIVPSIDDGVGESRGREGLPHGAGAMMDKKTPPLLRDFVGCFIDGSQYIANSRAFTVLESGKEPLNVLHYPSLLGISKKDPSIEGAIADNDAPQTSTVVEQQIRHWEDALGLPAELRLYGLVKDSGEMPAAAVDRLRIRPAKQKRIVKPIRRGTKVVVLPLAGADDTQEIKKVRRAVVENDEVEGGKKAQIKHENGDHDDEGSGGVYDREDDEASLSFQVDDDDDGGDLDGPEDSGGEDNFF</sequence>
<feature type="compositionally biased region" description="Acidic residues" evidence="1">
    <location>
        <begin position="257"/>
        <end position="290"/>
    </location>
</feature>
<comment type="caution">
    <text evidence="2">The sequence shown here is derived from an EMBL/GenBank/DDBJ whole genome shotgun (WGS) entry which is preliminary data.</text>
</comment>
<dbReference type="OrthoDB" id="248510at2759"/>
<feature type="compositionally biased region" description="Basic and acidic residues" evidence="1">
    <location>
        <begin position="232"/>
        <end position="244"/>
    </location>
</feature>
<reference evidence="2 3" key="1">
    <citation type="submission" date="2013-07" db="EMBL/GenBank/DDBJ databases">
        <authorList>
            <person name="Stoco P.H."/>
            <person name="Wagner G."/>
            <person name="Gerber A."/>
            <person name="Zaha A."/>
            <person name="Thompson C."/>
            <person name="Bartholomeu D.C."/>
            <person name="Luckemeyer D.D."/>
            <person name="Bahia D."/>
            <person name="Loreto E."/>
            <person name="Prestes E.B."/>
            <person name="Lima F.M."/>
            <person name="Rodrigues-Luiz G."/>
            <person name="Vallejo G.A."/>
            <person name="Filho J.F."/>
            <person name="Monteiro K.M."/>
            <person name="Tyler K.M."/>
            <person name="de Almeida L.G."/>
            <person name="Ortiz M.F."/>
            <person name="Siervo M.A."/>
            <person name="de Moraes M.H."/>
            <person name="Cunha O.L."/>
            <person name="Mendonca-Neto R."/>
            <person name="Silva R."/>
            <person name="Teixeira S.M."/>
            <person name="Murta S.M."/>
            <person name="Sincero T.C."/>
            <person name="Mendes T.A."/>
            <person name="Urmenyi T.P."/>
            <person name="Silva V.G."/>
            <person name="da Rocha W.D."/>
            <person name="Andersson B."/>
            <person name="Romanha A.J."/>
            <person name="Steindel M."/>
            <person name="de Vasconcelos A.T."/>
            <person name="Grisard E.C."/>
        </authorList>
    </citation>
    <scope>NUCLEOTIDE SEQUENCE [LARGE SCALE GENOMIC DNA]</scope>
    <source>
        <strain evidence="2 3">SC58</strain>
    </source>
</reference>
<evidence type="ECO:0000313" key="3">
    <source>
        <dbReference type="Proteomes" id="UP000031737"/>
    </source>
</evidence>
<accession>A0A061IZM6</accession>
<dbReference type="AlphaFoldDB" id="A0A061IZM6"/>
<dbReference type="Proteomes" id="UP000031737">
    <property type="component" value="Unassembled WGS sequence"/>
</dbReference>
<feature type="region of interest" description="Disordered" evidence="1">
    <location>
        <begin position="229"/>
        <end position="290"/>
    </location>
</feature>